<dbReference type="EMBL" id="CAJOBI010154382">
    <property type="protein sequence ID" value="CAF4824856.1"/>
    <property type="molecule type" value="Genomic_DNA"/>
</dbReference>
<gene>
    <name evidence="1" type="ORF">SMN809_LOCUS48207</name>
    <name evidence="2" type="ORF">SMN809_LOCUS51901</name>
</gene>
<reference evidence="1" key="1">
    <citation type="submission" date="2021-02" db="EMBL/GenBank/DDBJ databases">
        <authorList>
            <person name="Nowell W R."/>
        </authorList>
    </citation>
    <scope>NUCLEOTIDE SEQUENCE</scope>
</reference>
<evidence type="ECO:0000313" key="2">
    <source>
        <dbReference type="EMBL" id="CAF4904259.1"/>
    </source>
</evidence>
<protein>
    <submittedName>
        <fullName evidence="1">Uncharacterized protein</fullName>
    </submittedName>
</protein>
<feature type="non-terminal residue" evidence="1">
    <location>
        <position position="1"/>
    </location>
</feature>
<comment type="caution">
    <text evidence="1">The sequence shown here is derived from an EMBL/GenBank/DDBJ whole genome shotgun (WGS) entry which is preliminary data.</text>
</comment>
<name>A0A8S3BPV0_9BILA</name>
<dbReference type="EMBL" id="CAJOBI010175068">
    <property type="protein sequence ID" value="CAF4904259.1"/>
    <property type="molecule type" value="Genomic_DNA"/>
</dbReference>
<feature type="non-terminal residue" evidence="1">
    <location>
        <position position="62"/>
    </location>
</feature>
<proteinExistence type="predicted"/>
<accession>A0A8S3BPV0</accession>
<sequence>DHKCDDTTIYGYTLCRLLPSVIDDEKNFIYRLEMDNQSKNLTGVIDFCSELGGYPIYANNAY</sequence>
<organism evidence="1 3">
    <name type="scientific">Rotaria magnacalcarata</name>
    <dbReference type="NCBI Taxonomy" id="392030"/>
    <lineage>
        <taxon>Eukaryota</taxon>
        <taxon>Metazoa</taxon>
        <taxon>Spiralia</taxon>
        <taxon>Gnathifera</taxon>
        <taxon>Rotifera</taxon>
        <taxon>Eurotatoria</taxon>
        <taxon>Bdelloidea</taxon>
        <taxon>Philodinida</taxon>
        <taxon>Philodinidae</taxon>
        <taxon>Rotaria</taxon>
    </lineage>
</organism>
<dbReference type="AlphaFoldDB" id="A0A8S3BPV0"/>
<evidence type="ECO:0000313" key="3">
    <source>
        <dbReference type="Proteomes" id="UP000676336"/>
    </source>
</evidence>
<evidence type="ECO:0000313" key="1">
    <source>
        <dbReference type="EMBL" id="CAF4824856.1"/>
    </source>
</evidence>
<dbReference type="Proteomes" id="UP000676336">
    <property type="component" value="Unassembled WGS sequence"/>
</dbReference>